<proteinExistence type="predicted"/>
<accession>A0A635R827</accession>
<gene>
    <name evidence="1" type="ORF">CB695_15980</name>
</gene>
<comment type="caution">
    <text evidence="1">The sequence shown here is derived from an EMBL/GenBank/DDBJ whole genome shotgun (WGS) entry which is preliminary data.</text>
</comment>
<sequence>MSEMILDSLLLITVAYINKTGKLPKRGVTIEREGFKHRYPLTKVLDLAARLAKMRRPTSDAAPKYVLVVLQRAISEVRRARRRASFRFYPNSTQQVVGVYNELVVDLRTEHCNVTGLAYNRLKRILDNSDAFTTPQEGQAALALLRGAELVIVDTAVQAARMQHYLAKQGLVILCVPSAQAANLTAPETSEVWSGPIVDHQ</sequence>
<reference evidence="1" key="1">
    <citation type="submission" date="2018-07" db="EMBL/GenBank/DDBJ databases">
        <authorList>
            <person name="Ashton P.M."/>
            <person name="Dallman T."/>
            <person name="Nair S."/>
            <person name="De Pinna E."/>
            <person name="Peters T."/>
            <person name="Grant K."/>
        </authorList>
    </citation>
    <scope>NUCLEOTIDE SEQUENCE</scope>
    <source>
        <strain evidence="1">368335</strain>
    </source>
</reference>
<protein>
    <submittedName>
        <fullName evidence="1">Uncharacterized protein</fullName>
    </submittedName>
</protein>
<evidence type="ECO:0000313" key="1">
    <source>
        <dbReference type="EMBL" id="EDH8302970.1"/>
    </source>
</evidence>
<name>A0A635R827_SALET</name>
<dbReference type="AlphaFoldDB" id="A0A635R827"/>
<dbReference type="EMBL" id="AAMIYH010000015">
    <property type="protein sequence ID" value="EDH8302970.1"/>
    <property type="molecule type" value="Genomic_DNA"/>
</dbReference>
<organism evidence="1">
    <name type="scientific">Salmonella enterica subsp. enterica serovar Chester</name>
    <dbReference type="NCBI Taxonomy" id="149386"/>
    <lineage>
        <taxon>Bacteria</taxon>
        <taxon>Pseudomonadati</taxon>
        <taxon>Pseudomonadota</taxon>
        <taxon>Gammaproteobacteria</taxon>
        <taxon>Enterobacterales</taxon>
        <taxon>Enterobacteriaceae</taxon>
        <taxon>Salmonella</taxon>
    </lineage>
</organism>